<dbReference type="InterPro" id="IPR043128">
    <property type="entry name" value="Rev_trsase/Diguanyl_cyclase"/>
</dbReference>
<sequence>MEEHFFQLSRSDPMVGFRCNLTSVAGCTIGSKTKPENNLDKPLYIPLLLASHLAFYLRQRLEEDFGYTSTCGISTNKVLSKLSGSKNKPRNQTTLMALGEDDAASFVGGHLLRQIPGLGHKIAQTLENHVKAQKNDLDSHTFESTVTAKQAREHPDVSPALIEELLAGPGSEKGIGARIWALLHGVDNTEVKEASDIPSQISIEDTYKGLETFAEITQELHKLAFSLIRRLRVDLLASELEANIQSVDEAQKWVARPKTLRLTIRSWPAAGKSENLNYNSRISRSGPLPNFVFDLKTDTESIGDRLVVEALLPLLRRLQAEKGQKWNLQLINICVANMVVGAAEDKSGAGRDIANMFRTQDEVLRPWRVETDGARGAEPSDNVSGSVEEETDNAEPWPADENPTCEKCGHPVPSFAWPAHIRFHDLEDVDGAGQVSASVGTAETTLSKQPNRA</sequence>
<evidence type="ECO:0000256" key="3">
    <source>
        <dbReference type="SAM" id="MobiDB-lite"/>
    </source>
</evidence>
<comment type="caution">
    <text evidence="5">The sequence shown here is derived from an EMBL/GenBank/DDBJ whole genome shotgun (WGS) entry which is preliminary data.</text>
</comment>
<dbReference type="GO" id="GO:0003887">
    <property type="term" value="F:DNA-directed DNA polymerase activity"/>
    <property type="evidence" value="ECO:0007669"/>
    <property type="project" value="TreeGrafter"/>
</dbReference>
<keyword evidence="2" id="KW-0496">Mitochondrion</keyword>
<evidence type="ECO:0000256" key="1">
    <source>
        <dbReference type="ARBA" id="ARBA00004173"/>
    </source>
</evidence>
<dbReference type="GO" id="GO:0003684">
    <property type="term" value="F:damaged DNA binding"/>
    <property type="evidence" value="ECO:0007669"/>
    <property type="project" value="InterPro"/>
</dbReference>
<proteinExistence type="predicted"/>
<dbReference type="PANTHER" id="PTHR46404">
    <property type="entry name" value="DNA POLYMERASE IOTA"/>
    <property type="match status" value="1"/>
</dbReference>
<dbReference type="Gene3D" id="3.30.1490.100">
    <property type="entry name" value="DNA polymerase, Y-family, little finger domain"/>
    <property type="match status" value="1"/>
</dbReference>
<dbReference type="InterPro" id="IPR001126">
    <property type="entry name" value="UmuC"/>
</dbReference>
<comment type="subcellular location">
    <subcellularLocation>
        <location evidence="1">Mitochondrion</location>
    </subcellularLocation>
</comment>
<reference evidence="5" key="1">
    <citation type="submission" date="2022-10" db="EMBL/GenBank/DDBJ databases">
        <title>Determination and structural analysis of whole genome sequence of Sarocladium strictum F4-1.</title>
        <authorList>
            <person name="Hu L."/>
            <person name="Jiang Y."/>
        </authorList>
    </citation>
    <scope>NUCLEOTIDE SEQUENCE</scope>
    <source>
        <strain evidence="5">F4-1</strain>
    </source>
</reference>
<keyword evidence="6" id="KW-1185">Reference proteome</keyword>
<dbReference type="AlphaFoldDB" id="A0AA39GFS2"/>
<dbReference type="PROSITE" id="PS50173">
    <property type="entry name" value="UMUC"/>
    <property type="match status" value="1"/>
</dbReference>
<evidence type="ECO:0000313" key="6">
    <source>
        <dbReference type="Proteomes" id="UP001175261"/>
    </source>
</evidence>
<dbReference type="SUPFAM" id="SSF56672">
    <property type="entry name" value="DNA/RNA polymerases"/>
    <property type="match status" value="1"/>
</dbReference>
<gene>
    <name evidence="5" type="ORF">NLU13_6370</name>
</gene>
<dbReference type="Gene3D" id="3.30.70.270">
    <property type="match status" value="1"/>
</dbReference>
<dbReference type="InterPro" id="IPR036775">
    <property type="entry name" value="DNA_pol_Y-fam_lit_finger_sf"/>
</dbReference>
<dbReference type="InterPro" id="IPR017961">
    <property type="entry name" value="DNA_pol_Y-fam_little_finger"/>
</dbReference>
<accession>A0AA39GFS2</accession>
<evidence type="ECO:0000259" key="4">
    <source>
        <dbReference type="PROSITE" id="PS50173"/>
    </source>
</evidence>
<dbReference type="GO" id="GO:0070987">
    <property type="term" value="P:error-free translesion synthesis"/>
    <property type="evidence" value="ECO:0007669"/>
    <property type="project" value="UniProtKB-ARBA"/>
</dbReference>
<feature type="region of interest" description="Disordered" evidence="3">
    <location>
        <begin position="434"/>
        <end position="453"/>
    </location>
</feature>
<dbReference type="Pfam" id="PF11799">
    <property type="entry name" value="IMS_C"/>
    <property type="match status" value="1"/>
</dbReference>
<name>A0AA39GFS2_SARSR</name>
<dbReference type="Proteomes" id="UP001175261">
    <property type="component" value="Unassembled WGS sequence"/>
</dbReference>
<dbReference type="GO" id="GO:0006281">
    <property type="term" value="P:DNA repair"/>
    <property type="evidence" value="ECO:0007669"/>
    <property type="project" value="InterPro"/>
</dbReference>
<feature type="region of interest" description="Disordered" evidence="3">
    <location>
        <begin position="371"/>
        <end position="398"/>
    </location>
</feature>
<feature type="domain" description="UmuC" evidence="4">
    <location>
        <begin position="57"/>
        <end position="119"/>
    </location>
</feature>
<evidence type="ECO:0000313" key="5">
    <source>
        <dbReference type="EMBL" id="KAK0386535.1"/>
    </source>
</evidence>
<evidence type="ECO:0000256" key="2">
    <source>
        <dbReference type="ARBA" id="ARBA00023128"/>
    </source>
</evidence>
<organism evidence="5 6">
    <name type="scientific">Sarocladium strictum</name>
    <name type="common">Black bundle disease fungus</name>
    <name type="synonym">Acremonium strictum</name>
    <dbReference type="NCBI Taxonomy" id="5046"/>
    <lineage>
        <taxon>Eukaryota</taxon>
        <taxon>Fungi</taxon>
        <taxon>Dikarya</taxon>
        <taxon>Ascomycota</taxon>
        <taxon>Pezizomycotina</taxon>
        <taxon>Sordariomycetes</taxon>
        <taxon>Hypocreomycetidae</taxon>
        <taxon>Hypocreales</taxon>
        <taxon>Sarocladiaceae</taxon>
        <taxon>Sarocladium</taxon>
    </lineage>
</organism>
<dbReference type="EMBL" id="JAPDFR010000005">
    <property type="protein sequence ID" value="KAK0386535.1"/>
    <property type="molecule type" value="Genomic_DNA"/>
</dbReference>
<feature type="compositionally biased region" description="Polar residues" evidence="3">
    <location>
        <begin position="435"/>
        <end position="453"/>
    </location>
</feature>
<protein>
    <recommendedName>
        <fullName evidence="4">UmuC domain-containing protein</fullName>
    </recommendedName>
</protein>
<dbReference type="InterPro" id="IPR043502">
    <property type="entry name" value="DNA/RNA_pol_sf"/>
</dbReference>
<dbReference type="PANTHER" id="PTHR46404:SF1">
    <property type="entry name" value="DNA POLYMERASE IOTA"/>
    <property type="match status" value="1"/>
</dbReference>
<dbReference type="GO" id="GO:0005739">
    <property type="term" value="C:mitochondrion"/>
    <property type="evidence" value="ECO:0007669"/>
    <property type="project" value="UniProtKB-SubCell"/>
</dbReference>